<sequence length="136" mass="15270">MSALEPEQKLVYAILEFLNDSIKDGTVCSNNQESLEVAMQCIIESFTIDWSADSPNSALLDATIKSIDLLSEERNPTVEKVTDCGVVNQFDKYLRSPHSMIQGLLRHLNAAPCSVARAKFICFKTRQDHRLKTSKH</sequence>
<keyword evidence="3" id="KW-1185">Reference proteome</keyword>
<evidence type="ECO:0000313" key="3">
    <source>
        <dbReference type="Proteomes" id="UP000054564"/>
    </source>
</evidence>
<protein>
    <recommendedName>
        <fullName evidence="1">SGTA homodimerisation domain-containing protein</fullName>
    </recommendedName>
</protein>
<dbReference type="InterPro" id="IPR032374">
    <property type="entry name" value="SGTA_dimer"/>
</dbReference>
<dbReference type="AlphaFoldDB" id="A0A0L0VC83"/>
<feature type="domain" description="SGTA homodimerisation" evidence="1">
    <location>
        <begin position="7"/>
        <end position="58"/>
    </location>
</feature>
<name>A0A0L0VC83_9BASI</name>
<dbReference type="Gene3D" id="1.20.5.420">
    <property type="entry name" value="Immunoglobulin FC, subunit C"/>
    <property type="match status" value="1"/>
</dbReference>
<gene>
    <name evidence="2" type="ORF">PSTG_09862</name>
</gene>
<accession>A0A0L0VC83</accession>
<reference evidence="3" key="1">
    <citation type="submission" date="2014-03" db="EMBL/GenBank/DDBJ databases">
        <title>The Genome Sequence of Puccinia striiformis f. sp. tritici PST-78.</title>
        <authorList>
            <consortium name="The Broad Institute Genome Sequencing Platform"/>
            <person name="Cuomo C."/>
            <person name="Hulbert S."/>
            <person name="Chen X."/>
            <person name="Walker B."/>
            <person name="Young S.K."/>
            <person name="Zeng Q."/>
            <person name="Gargeya S."/>
            <person name="Fitzgerald M."/>
            <person name="Haas B."/>
            <person name="Abouelleil A."/>
            <person name="Alvarado L."/>
            <person name="Arachchi H.M."/>
            <person name="Berlin A.M."/>
            <person name="Chapman S.B."/>
            <person name="Goldberg J."/>
            <person name="Griggs A."/>
            <person name="Gujja S."/>
            <person name="Hansen M."/>
            <person name="Howarth C."/>
            <person name="Imamovic A."/>
            <person name="Larimer J."/>
            <person name="McCowan C."/>
            <person name="Montmayeur A."/>
            <person name="Murphy C."/>
            <person name="Neiman D."/>
            <person name="Pearson M."/>
            <person name="Priest M."/>
            <person name="Roberts A."/>
            <person name="Saif S."/>
            <person name="Shea T."/>
            <person name="Sisk P."/>
            <person name="Sykes S."/>
            <person name="Wortman J."/>
            <person name="Nusbaum C."/>
            <person name="Birren B."/>
        </authorList>
    </citation>
    <scope>NUCLEOTIDE SEQUENCE [LARGE SCALE GENOMIC DNA]</scope>
    <source>
        <strain evidence="3">race PST-78</strain>
    </source>
</reference>
<comment type="caution">
    <text evidence="2">The sequence shown here is derived from an EMBL/GenBank/DDBJ whole genome shotgun (WGS) entry which is preliminary data.</text>
</comment>
<dbReference type="Pfam" id="PF16546">
    <property type="entry name" value="SGTA_dimer"/>
    <property type="match status" value="1"/>
</dbReference>
<dbReference type="STRING" id="1165861.A0A0L0VC83"/>
<organism evidence="2 3">
    <name type="scientific">Puccinia striiformis f. sp. tritici PST-78</name>
    <dbReference type="NCBI Taxonomy" id="1165861"/>
    <lineage>
        <taxon>Eukaryota</taxon>
        <taxon>Fungi</taxon>
        <taxon>Dikarya</taxon>
        <taxon>Basidiomycota</taxon>
        <taxon>Pucciniomycotina</taxon>
        <taxon>Pucciniomycetes</taxon>
        <taxon>Pucciniales</taxon>
        <taxon>Pucciniaceae</taxon>
        <taxon>Puccinia</taxon>
    </lineage>
</organism>
<dbReference type="Proteomes" id="UP000054564">
    <property type="component" value="Unassembled WGS sequence"/>
</dbReference>
<evidence type="ECO:0000259" key="1">
    <source>
        <dbReference type="Pfam" id="PF16546"/>
    </source>
</evidence>
<evidence type="ECO:0000313" key="2">
    <source>
        <dbReference type="EMBL" id="KNE96878.1"/>
    </source>
</evidence>
<proteinExistence type="predicted"/>
<dbReference type="EMBL" id="AJIL01000076">
    <property type="protein sequence ID" value="KNE96878.1"/>
    <property type="molecule type" value="Genomic_DNA"/>
</dbReference>
<dbReference type="FunFam" id="1.20.5.420:FF:000005">
    <property type="entry name" value="Hsc70 cochaperone (SGT), putative"/>
    <property type="match status" value="1"/>
</dbReference>